<proteinExistence type="predicted"/>
<comment type="caution">
    <text evidence="2">The sequence shown here is derived from an EMBL/GenBank/DDBJ whole genome shotgun (WGS) entry which is preliminary data.</text>
</comment>
<accession>A0A812LCX6</accession>
<dbReference type="Proteomes" id="UP000604046">
    <property type="component" value="Unassembled WGS sequence"/>
</dbReference>
<evidence type="ECO:0000259" key="1">
    <source>
        <dbReference type="Pfam" id="PF16158"/>
    </source>
</evidence>
<keyword evidence="3" id="KW-1185">Reference proteome</keyword>
<dbReference type="InterPro" id="IPR013783">
    <property type="entry name" value="Ig-like_fold"/>
</dbReference>
<gene>
    <name evidence="2" type="primary">KCNF1</name>
    <name evidence="2" type="ORF">SNAT2548_LOCUS11343</name>
</gene>
<dbReference type="InterPro" id="IPR032350">
    <property type="entry name" value="Nbr1_FW"/>
</dbReference>
<sequence>MEQVYSMGRVTFSKRASRISSVTFNATITNVGSTPWSSAALRTVHGSDMGVASLPLHGVIEPGAHCKVSLRLRLPHEDVIPTSMWALSIDDRVFGPLLLLELELEEDVTLSSLLEAQQSTQKPHGASARIFEAPRLLWSDQALREDPAKVGDVSEDWATDLAKTGMEQAYRLGSIVVKESSPKRIASFELLVRLTNTGQSDWPEGTSLRLVSGRSLGCEDLPVPPVSPGSSAEISLRLQVPTQEAPEEMAQDSVWALGDGEQFFGPLLILELSHLSSGTAL</sequence>
<protein>
    <submittedName>
        <fullName evidence="2">KCNF1 protein</fullName>
    </submittedName>
</protein>
<dbReference type="OrthoDB" id="661148at2759"/>
<evidence type="ECO:0000313" key="2">
    <source>
        <dbReference type="EMBL" id="CAE7243807.1"/>
    </source>
</evidence>
<dbReference type="AlphaFoldDB" id="A0A812LCX6"/>
<organism evidence="2 3">
    <name type="scientific">Symbiodinium natans</name>
    <dbReference type="NCBI Taxonomy" id="878477"/>
    <lineage>
        <taxon>Eukaryota</taxon>
        <taxon>Sar</taxon>
        <taxon>Alveolata</taxon>
        <taxon>Dinophyceae</taxon>
        <taxon>Suessiales</taxon>
        <taxon>Symbiodiniaceae</taxon>
        <taxon>Symbiodinium</taxon>
    </lineage>
</organism>
<reference evidence="2" key="1">
    <citation type="submission" date="2021-02" db="EMBL/GenBank/DDBJ databases">
        <authorList>
            <person name="Dougan E. K."/>
            <person name="Rhodes N."/>
            <person name="Thang M."/>
            <person name="Chan C."/>
        </authorList>
    </citation>
    <scope>NUCLEOTIDE SEQUENCE</scope>
</reference>
<name>A0A812LCX6_9DINO</name>
<dbReference type="EMBL" id="CAJNDS010001003">
    <property type="protein sequence ID" value="CAE7243807.1"/>
    <property type="molecule type" value="Genomic_DNA"/>
</dbReference>
<dbReference type="Pfam" id="PF16158">
    <property type="entry name" value="N_BRCA1_IG"/>
    <property type="match status" value="1"/>
</dbReference>
<feature type="domain" description="Nbr1 FW" evidence="1">
    <location>
        <begin position="187"/>
        <end position="270"/>
    </location>
</feature>
<evidence type="ECO:0000313" key="3">
    <source>
        <dbReference type="Proteomes" id="UP000604046"/>
    </source>
</evidence>
<dbReference type="Gene3D" id="2.60.40.10">
    <property type="entry name" value="Immunoglobulins"/>
    <property type="match status" value="2"/>
</dbReference>